<feature type="domain" description="Serine aminopeptidase S33" evidence="1">
    <location>
        <begin position="64"/>
        <end position="312"/>
    </location>
</feature>
<dbReference type="RefSeq" id="WP_159455540.1">
    <property type="nucleotide sequence ID" value="NZ_FWZT01000019.1"/>
</dbReference>
<proteinExistence type="predicted"/>
<sequence>MRFFSLFAIFAIFELAYGIPEESYLAEHARLVEPFYENGESGTVKTRDDVSIFYKIFSHPDGKVHVLISHGWTEDTKKYDEVAYDLYQHGISTYILDYRGFGQSQRITEDPHISYIESYSDYLKDLDAFIGKVIRPRIGDAPLMALGHSMGSNILSIYAVENPQSFRKMVLVSPMLDIVTPYPERISWLISEFFSVIGLGDQYIPKHGPYKGDRPNLVTNSEVRFNKWMTDMRANSAMAVSGASFAWSAASLEATWRMKDDASKLKIPLFILQAGDDALVETEGQDYVCKRARNCFKMVFPNAKHELLHEKDIVRDKVIAEVVDYLLNFNF</sequence>
<dbReference type="PANTHER" id="PTHR11614">
    <property type="entry name" value="PHOSPHOLIPASE-RELATED"/>
    <property type="match status" value="1"/>
</dbReference>
<evidence type="ECO:0000313" key="3">
    <source>
        <dbReference type="Proteomes" id="UP000192907"/>
    </source>
</evidence>
<gene>
    <name evidence="2" type="ORF">SAMN06296036_11918</name>
</gene>
<reference evidence="3" key="1">
    <citation type="submission" date="2017-04" db="EMBL/GenBank/DDBJ databases">
        <authorList>
            <person name="Varghese N."/>
            <person name="Submissions S."/>
        </authorList>
    </citation>
    <scope>NUCLEOTIDE SEQUENCE [LARGE SCALE GENOMIC DNA]</scope>
    <source>
        <strain evidence="3">RKEM611</strain>
    </source>
</reference>
<dbReference type="AlphaFoldDB" id="A0A1Y6CJD3"/>
<dbReference type="STRING" id="1513793.SAMN06296036_11918"/>
<dbReference type="InterPro" id="IPR022742">
    <property type="entry name" value="Hydrolase_4"/>
</dbReference>
<evidence type="ECO:0000313" key="2">
    <source>
        <dbReference type="EMBL" id="SMF57821.1"/>
    </source>
</evidence>
<dbReference type="EMBL" id="FWZT01000019">
    <property type="protein sequence ID" value="SMF57821.1"/>
    <property type="molecule type" value="Genomic_DNA"/>
</dbReference>
<dbReference type="SUPFAM" id="SSF53474">
    <property type="entry name" value="alpha/beta-Hydrolases"/>
    <property type="match status" value="1"/>
</dbReference>
<organism evidence="2 3">
    <name type="scientific">Pseudobacteriovorax antillogorgiicola</name>
    <dbReference type="NCBI Taxonomy" id="1513793"/>
    <lineage>
        <taxon>Bacteria</taxon>
        <taxon>Pseudomonadati</taxon>
        <taxon>Bdellovibrionota</taxon>
        <taxon>Oligoflexia</taxon>
        <taxon>Oligoflexales</taxon>
        <taxon>Pseudobacteriovoracaceae</taxon>
        <taxon>Pseudobacteriovorax</taxon>
    </lineage>
</organism>
<dbReference type="InterPro" id="IPR051044">
    <property type="entry name" value="MAG_DAG_Lipase"/>
</dbReference>
<keyword evidence="3" id="KW-1185">Reference proteome</keyword>
<protein>
    <submittedName>
        <fullName evidence="2">Lysophospholipase</fullName>
    </submittedName>
</protein>
<dbReference type="Gene3D" id="3.40.50.1820">
    <property type="entry name" value="alpha/beta hydrolase"/>
    <property type="match status" value="1"/>
</dbReference>
<accession>A0A1Y6CJD3</accession>
<dbReference type="Pfam" id="PF12146">
    <property type="entry name" value="Hydrolase_4"/>
    <property type="match status" value="1"/>
</dbReference>
<dbReference type="Proteomes" id="UP000192907">
    <property type="component" value="Unassembled WGS sequence"/>
</dbReference>
<dbReference type="InterPro" id="IPR029058">
    <property type="entry name" value="AB_hydrolase_fold"/>
</dbReference>
<evidence type="ECO:0000259" key="1">
    <source>
        <dbReference type="Pfam" id="PF12146"/>
    </source>
</evidence>
<name>A0A1Y6CJD3_9BACT</name>